<accession>A0A1A7RAP9</accession>
<dbReference type="OrthoDB" id="6712355at2"/>
<reference evidence="4" key="1">
    <citation type="submission" date="2016-06" db="EMBL/GenBank/DDBJ databases">
        <authorList>
            <person name="Radolfova-Krizova L."/>
            <person name="Nemec A."/>
        </authorList>
    </citation>
    <scope>NUCLEOTIDE SEQUENCE [LARGE SCALE GENOMIC DNA]</scope>
    <source>
        <strain evidence="4">ANC 4275</strain>
    </source>
</reference>
<keyword evidence="2" id="KW-0812">Transmembrane</keyword>
<evidence type="ECO:0000313" key="4">
    <source>
        <dbReference type="Proteomes" id="UP000185753"/>
    </source>
</evidence>
<comment type="caution">
    <text evidence="3">The sequence shown here is derived from an EMBL/GenBank/DDBJ whole genome shotgun (WGS) entry which is preliminary data.</text>
</comment>
<feature type="compositionally biased region" description="Polar residues" evidence="1">
    <location>
        <begin position="102"/>
        <end position="112"/>
    </location>
</feature>
<feature type="compositionally biased region" description="Basic and acidic residues" evidence="1">
    <location>
        <begin position="88"/>
        <end position="99"/>
    </location>
</feature>
<name>A0A1A7RAP9_9GAMM</name>
<gene>
    <name evidence="3" type="ORF">A9J31_05725</name>
</gene>
<evidence type="ECO:0000313" key="3">
    <source>
        <dbReference type="EMBL" id="OBX28564.1"/>
    </source>
</evidence>
<evidence type="ECO:0000256" key="2">
    <source>
        <dbReference type="SAM" id="Phobius"/>
    </source>
</evidence>
<proteinExistence type="predicted"/>
<dbReference type="EMBL" id="LZDS01000025">
    <property type="protein sequence ID" value="OBX28564.1"/>
    <property type="molecule type" value="Genomic_DNA"/>
</dbReference>
<feature type="transmembrane region" description="Helical" evidence="2">
    <location>
        <begin position="12"/>
        <end position="35"/>
    </location>
</feature>
<feature type="region of interest" description="Disordered" evidence="1">
    <location>
        <begin position="62"/>
        <end position="112"/>
    </location>
</feature>
<evidence type="ECO:0000256" key="1">
    <source>
        <dbReference type="SAM" id="MobiDB-lite"/>
    </source>
</evidence>
<keyword evidence="2" id="KW-1133">Transmembrane helix</keyword>
<keyword evidence="4" id="KW-1185">Reference proteome</keyword>
<dbReference type="RefSeq" id="WP_067764947.1">
    <property type="nucleotide sequence ID" value="NZ_LZDS01000025.1"/>
</dbReference>
<dbReference type="STRING" id="1443941.A9J31_05725"/>
<dbReference type="AlphaFoldDB" id="A0A1A7RAP9"/>
<protein>
    <recommendedName>
        <fullName evidence="5">DUF4199 domain-containing protein</fullName>
    </recommendedName>
</protein>
<sequence length="112" mass="12545">MTDHSSPEKSPWGWKALIIFCILGGLFMLIFWLAISNEPDYMPSQQNKQNTQQHAFKNAPVMSEEAMQKAQADKITREASTATASEMHMTEEQHAHMDDTSAEPTSGNTHGH</sequence>
<keyword evidence="2" id="KW-0472">Membrane</keyword>
<evidence type="ECO:0008006" key="5">
    <source>
        <dbReference type="Google" id="ProtNLM"/>
    </source>
</evidence>
<organism evidence="3 4">
    <name type="scientific">Acinetobacter gandensis</name>
    <dbReference type="NCBI Taxonomy" id="1443941"/>
    <lineage>
        <taxon>Bacteria</taxon>
        <taxon>Pseudomonadati</taxon>
        <taxon>Pseudomonadota</taxon>
        <taxon>Gammaproteobacteria</taxon>
        <taxon>Moraxellales</taxon>
        <taxon>Moraxellaceae</taxon>
        <taxon>Acinetobacter</taxon>
    </lineage>
</organism>
<dbReference type="Proteomes" id="UP000185753">
    <property type="component" value="Unassembled WGS sequence"/>
</dbReference>